<keyword evidence="4 5" id="KW-0663">Pyridoxal phosphate</keyword>
<name>A0AAX4HS98_9BACT</name>
<dbReference type="Gene3D" id="3.40.640.10">
    <property type="entry name" value="Type I PLP-dependent aspartate aminotransferase-like (Major domain)"/>
    <property type="match status" value="1"/>
</dbReference>
<dbReference type="PIRSF" id="PIRSF000521">
    <property type="entry name" value="Transaminase_4ab_Lys_Orn"/>
    <property type="match status" value="1"/>
</dbReference>
<accession>A0AAX4HS98</accession>
<evidence type="ECO:0000256" key="3">
    <source>
        <dbReference type="ARBA" id="ARBA00022679"/>
    </source>
</evidence>
<evidence type="ECO:0000256" key="1">
    <source>
        <dbReference type="ARBA" id="ARBA00001933"/>
    </source>
</evidence>
<evidence type="ECO:0000313" key="7">
    <source>
        <dbReference type="Proteomes" id="UP001324634"/>
    </source>
</evidence>
<gene>
    <name evidence="6" type="ORF">SOO65_05015</name>
</gene>
<dbReference type="Proteomes" id="UP001324634">
    <property type="component" value="Chromosome"/>
</dbReference>
<organism evidence="6 7">
    <name type="scientific">Peredibacter starrii</name>
    <dbReference type="NCBI Taxonomy" id="28202"/>
    <lineage>
        <taxon>Bacteria</taxon>
        <taxon>Pseudomonadati</taxon>
        <taxon>Bdellovibrionota</taxon>
        <taxon>Bacteriovoracia</taxon>
        <taxon>Bacteriovoracales</taxon>
        <taxon>Bacteriovoracaceae</taxon>
        <taxon>Peredibacter</taxon>
    </lineage>
</organism>
<comment type="cofactor">
    <cofactor evidence="1">
        <name>pyridoxal 5'-phosphate</name>
        <dbReference type="ChEBI" id="CHEBI:597326"/>
    </cofactor>
</comment>
<proteinExistence type="inferred from homology"/>
<dbReference type="PANTHER" id="PTHR11986">
    <property type="entry name" value="AMINOTRANSFERASE CLASS III"/>
    <property type="match status" value="1"/>
</dbReference>
<dbReference type="KEGG" id="psti:SOO65_05015"/>
<dbReference type="SUPFAM" id="SSF53383">
    <property type="entry name" value="PLP-dependent transferases"/>
    <property type="match status" value="1"/>
</dbReference>
<evidence type="ECO:0000256" key="4">
    <source>
        <dbReference type="ARBA" id="ARBA00022898"/>
    </source>
</evidence>
<dbReference type="InterPro" id="IPR015422">
    <property type="entry name" value="PyrdxlP-dep_Trfase_small"/>
</dbReference>
<protein>
    <submittedName>
        <fullName evidence="6">Aminotransferase class III-fold pyridoxal phosphate-dependent enzyme</fullName>
    </submittedName>
</protein>
<dbReference type="Pfam" id="PF00202">
    <property type="entry name" value="Aminotran_3"/>
    <property type="match status" value="1"/>
</dbReference>
<dbReference type="InterPro" id="IPR015424">
    <property type="entry name" value="PyrdxlP-dep_Trfase"/>
</dbReference>
<dbReference type="InterPro" id="IPR005814">
    <property type="entry name" value="Aminotrans_3"/>
</dbReference>
<keyword evidence="2 6" id="KW-0032">Aminotransferase</keyword>
<dbReference type="InterPro" id="IPR015421">
    <property type="entry name" value="PyrdxlP-dep_Trfase_major"/>
</dbReference>
<keyword evidence="3" id="KW-0808">Transferase</keyword>
<sequence length="462" mass="50874">MAKTIADGFFQDPRLEKAKQLIKEALTEHQKTITGVKPGNPELKESYDALLKKVAEFRGGALFYNYLGSGIGNGPLVELGDGSVKYDFITGIGVHSMGHSHPGVIEAQINGAISNTVMNGHLQQNVDTAKLLELFSKQACKYGAGVKNVFLTTSGAMANENAFKMIFQKRNPASRFFAFEKCFAGRTLGMAWVTDKGAYRVGLPKTVDVDYIPFYDANNHQASIDAAVKAMKKYITRFPGHHAGFIMELIQGENGSWVGHTEFFEALIAVCKENNISVMVDEVQTFGRTSELFAFQYFKLDKHVDVVSVGKNSQVCATLYNDEHKPKPGLMSQTFTGSASQIAAAYYVINEMVNGGLLGENGKNNRLHNHFKKNLEKIAQKYPEKLQGPYGVGVMVGMSLFKGDEPKSKAFTMKLFENGVLSFLAGGHPTARVRFLMPALVTEEKHIDEVCAIIEKTLLEIE</sequence>
<comment type="similarity">
    <text evidence="5">Belongs to the class-III pyridoxal-phosphate-dependent aminotransferase family.</text>
</comment>
<dbReference type="EMBL" id="CP139487">
    <property type="protein sequence ID" value="WPU66101.1"/>
    <property type="molecule type" value="Genomic_DNA"/>
</dbReference>
<dbReference type="PANTHER" id="PTHR11986:SF79">
    <property type="entry name" value="ACETYLORNITHINE AMINOTRANSFERASE, MITOCHONDRIAL"/>
    <property type="match status" value="1"/>
</dbReference>
<dbReference type="InterPro" id="IPR050103">
    <property type="entry name" value="Class-III_PLP-dep_AT"/>
</dbReference>
<dbReference type="RefSeq" id="WP_321397910.1">
    <property type="nucleotide sequence ID" value="NZ_CP139487.1"/>
</dbReference>
<dbReference type="GO" id="GO:0030170">
    <property type="term" value="F:pyridoxal phosphate binding"/>
    <property type="evidence" value="ECO:0007669"/>
    <property type="project" value="InterPro"/>
</dbReference>
<evidence type="ECO:0000256" key="5">
    <source>
        <dbReference type="RuleBase" id="RU003560"/>
    </source>
</evidence>
<dbReference type="GO" id="GO:0008483">
    <property type="term" value="F:transaminase activity"/>
    <property type="evidence" value="ECO:0007669"/>
    <property type="project" value="UniProtKB-KW"/>
</dbReference>
<dbReference type="Gene3D" id="3.90.1150.10">
    <property type="entry name" value="Aspartate Aminotransferase, domain 1"/>
    <property type="match status" value="1"/>
</dbReference>
<dbReference type="GO" id="GO:0042802">
    <property type="term" value="F:identical protein binding"/>
    <property type="evidence" value="ECO:0007669"/>
    <property type="project" value="TreeGrafter"/>
</dbReference>
<dbReference type="AlphaFoldDB" id="A0AAX4HS98"/>
<reference evidence="6 7" key="1">
    <citation type="submission" date="2023-11" db="EMBL/GenBank/DDBJ databases">
        <title>Peredibacter starrii A3.12.</title>
        <authorList>
            <person name="Mitchell R.J."/>
        </authorList>
    </citation>
    <scope>NUCLEOTIDE SEQUENCE [LARGE SCALE GENOMIC DNA]</scope>
    <source>
        <strain evidence="6 7">A3.12</strain>
    </source>
</reference>
<evidence type="ECO:0000313" key="6">
    <source>
        <dbReference type="EMBL" id="WPU66101.1"/>
    </source>
</evidence>
<evidence type="ECO:0000256" key="2">
    <source>
        <dbReference type="ARBA" id="ARBA00022576"/>
    </source>
</evidence>
<keyword evidence="7" id="KW-1185">Reference proteome</keyword>